<sequence length="290" mass="31907">MAIRKAGFKVGVIGCGLMGSGIAQTCAQSGYETVVREVNQELLDKGLARIHSAWEMMVNKGKITQGQADEHKARLHGTVRLEDLADCDIVIEAIIENMEEKLRLFPALDAILKPEALILSNTSSLNITQMGAVTKRPEQVCGLHFFNPAPVMKLVEIVKTLSTSEQTIETVREFAISLGKTPVLAKDTAGFIVNFLLIPYLLAAIRMLENGMASREDIDTAMKYGCGYPMGPLTLLDYVGLDTTLWAAEAIYEEYKEPLYAPPPLLRRMVNAGMLGRKSGKGFYDYSETK</sequence>
<dbReference type="GO" id="GO:0070403">
    <property type="term" value="F:NAD+ binding"/>
    <property type="evidence" value="ECO:0007669"/>
    <property type="project" value="InterPro"/>
</dbReference>
<dbReference type="FunFam" id="3.40.50.720:FF:000009">
    <property type="entry name" value="Fatty oxidation complex, alpha subunit"/>
    <property type="match status" value="1"/>
</dbReference>
<evidence type="ECO:0000256" key="3">
    <source>
        <dbReference type="ARBA" id="ARBA00023002"/>
    </source>
</evidence>
<evidence type="ECO:0000256" key="4">
    <source>
        <dbReference type="PIRSR" id="PIRSR000105-1"/>
    </source>
</evidence>
<organism evidence="7">
    <name type="scientific">Thermosporothrix sp. COM3</name>
    <dbReference type="NCBI Taxonomy" id="2490863"/>
    <lineage>
        <taxon>Bacteria</taxon>
        <taxon>Bacillati</taxon>
        <taxon>Chloroflexota</taxon>
        <taxon>Ktedonobacteria</taxon>
        <taxon>Ktedonobacterales</taxon>
        <taxon>Thermosporotrichaceae</taxon>
        <taxon>Thermosporothrix</taxon>
    </lineage>
</organism>
<dbReference type="InterPro" id="IPR022694">
    <property type="entry name" value="3-OHacyl-CoA_DH"/>
</dbReference>
<comment type="similarity">
    <text evidence="2">Belongs to the 3-hydroxyacyl-CoA dehydrogenase family.</text>
</comment>
<feature type="domain" description="3-hydroxyacyl-CoA dehydrogenase C-terminal" evidence="5">
    <location>
        <begin position="190"/>
        <end position="286"/>
    </location>
</feature>
<dbReference type="SUPFAM" id="SSF51735">
    <property type="entry name" value="NAD(P)-binding Rossmann-fold domains"/>
    <property type="match status" value="1"/>
</dbReference>
<evidence type="ECO:0000259" key="5">
    <source>
        <dbReference type="Pfam" id="PF00725"/>
    </source>
</evidence>
<name>A0A455SZ79_9CHLR</name>
<dbReference type="Pfam" id="PF00725">
    <property type="entry name" value="3HCDH"/>
    <property type="match status" value="1"/>
</dbReference>
<dbReference type="InterPro" id="IPR013328">
    <property type="entry name" value="6PGD_dom2"/>
</dbReference>
<dbReference type="AlphaFoldDB" id="A0A455SZ79"/>
<dbReference type="NCBIfam" id="NF005875">
    <property type="entry name" value="PRK07819.1"/>
    <property type="match status" value="1"/>
</dbReference>
<dbReference type="GO" id="GO:0006635">
    <property type="term" value="P:fatty acid beta-oxidation"/>
    <property type="evidence" value="ECO:0007669"/>
    <property type="project" value="TreeGrafter"/>
</dbReference>
<dbReference type="SUPFAM" id="SSF48179">
    <property type="entry name" value="6-phosphogluconate dehydrogenase C-terminal domain-like"/>
    <property type="match status" value="1"/>
</dbReference>
<comment type="pathway">
    <text evidence="1">Lipid metabolism; butanoate metabolism.</text>
</comment>
<evidence type="ECO:0000256" key="1">
    <source>
        <dbReference type="ARBA" id="ARBA00005086"/>
    </source>
</evidence>
<dbReference type="PIRSF" id="PIRSF000105">
    <property type="entry name" value="HCDH"/>
    <property type="match status" value="1"/>
</dbReference>
<dbReference type="InterPro" id="IPR008927">
    <property type="entry name" value="6-PGluconate_DH-like_C_sf"/>
</dbReference>
<protein>
    <submittedName>
        <fullName evidence="7">3-hydroxybutyryl-CoA dehydrogenase</fullName>
    </submittedName>
</protein>
<proteinExistence type="inferred from homology"/>
<dbReference type="PANTHER" id="PTHR48075">
    <property type="entry name" value="3-HYDROXYACYL-COA DEHYDROGENASE FAMILY PROTEIN"/>
    <property type="match status" value="1"/>
</dbReference>
<reference evidence="7" key="1">
    <citation type="submission" date="2018-12" db="EMBL/GenBank/DDBJ databases">
        <title>Novel natural products biosynthetic potential of the class Ktedonobacteria.</title>
        <authorList>
            <person name="Zheng Y."/>
            <person name="Saitou A."/>
            <person name="Wang C.M."/>
            <person name="Toyoda A."/>
            <person name="Minakuchi Y."/>
            <person name="Sekiguchi Y."/>
            <person name="Ueda K."/>
            <person name="Takano H."/>
            <person name="Sakai Y."/>
            <person name="Yokota A."/>
            <person name="Yabe S."/>
        </authorList>
    </citation>
    <scope>NUCLEOTIDE SEQUENCE</scope>
    <source>
        <strain evidence="7">COM3</strain>
    </source>
</reference>
<dbReference type="Gene3D" id="1.10.1040.10">
    <property type="entry name" value="N-(1-d-carboxylethyl)-l-norvaline Dehydrogenase, domain 2"/>
    <property type="match status" value="1"/>
</dbReference>
<evidence type="ECO:0000256" key="2">
    <source>
        <dbReference type="ARBA" id="ARBA00009463"/>
    </source>
</evidence>
<feature type="domain" description="3-hydroxyacyl-CoA dehydrogenase NAD binding" evidence="6">
    <location>
        <begin position="9"/>
        <end position="188"/>
    </location>
</feature>
<evidence type="ECO:0000259" key="6">
    <source>
        <dbReference type="Pfam" id="PF02737"/>
    </source>
</evidence>
<dbReference type="InterPro" id="IPR006108">
    <property type="entry name" value="3HC_DH_C"/>
</dbReference>
<accession>A0A455SZ79</accession>
<dbReference type="Pfam" id="PF02737">
    <property type="entry name" value="3HCDH_N"/>
    <property type="match status" value="1"/>
</dbReference>
<gene>
    <name evidence="7" type="ORF">KTC_61760</name>
</gene>
<dbReference type="GO" id="GO:0008691">
    <property type="term" value="F:3-hydroxybutyryl-CoA dehydrogenase activity"/>
    <property type="evidence" value="ECO:0007669"/>
    <property type="project" value="TreeGrafter"/>
</dbReference>
<dbReference type="InterPro" id="IPR006176">
    <property type="entry name" value="3-OHacyl-CoA_DH_NAD-bd"/>
</dbReference>
<dbReference type="PANTHER" id="PTHR48075:SF5">
    <property type="entry name" value="3-HYDROXYBUTYRYL-COA DEHYDROGENASE"/>
    <property type="match status" value="1"/>
</dbReference>
<evidence type="ECO:0000313" key="7">
    <source>
        <dbReference type="EMBL" id="BBH91425.1"/>
    </source>
</evidence>
<dbReference type="EMBL" id="AP019376">
    <property type="protein sequence ID" value="BBH91425.1"/>
    <property type="molecule type" value="Genomic_DNA"/>
</dbReference>
<keyword evidence="3" id="KW-0560">Oxidoreductase</keyword>
<feature type="site" description="Important for catalytic activity" evidence="4">
    <location>
        <position position="144"/>
    </location>
</feature>
<dbReference type="InterPro" id="IPR036291">
    <property type="entry name" value="NAD(P)-bd_dom_sf"/>
</dbReference>
<dbReference type="Gene3D" id="3.40.50.720">
    <property type="entry name" value="NAD(P)-binding Rossmann-like Domain"/>
    <property type="match status" value="1"/>
</dbReference>